<dbReference type="InterPro" id="IPR050882">
    <property type="entry name" value="Prepilin_peptidase/N-MTase"/>
</dbReference>
<evidence type="ECO:0000313" key="10">
    <source>
        <dbReference type="EMBL" id="PKR82838.1"/>
    </source>
</evidence>
<dbReference type="Pfam" id="PF06750">
    <property type="entry name" value="A24_N_bact"/>
    <property type="match status" value="1"/>
</dbReference>
<feature type="transmembrane region" description="Helical" evidence="7">
    <location>
        <begin position="6"/>
        <end position="24"/>
    </location>
</feature>
<dbReference type="GO" id="GO:0004190">
    <property type="term" value="F:aspartic-type endopeptidase activity"/>
    <property type="evidence" value="ECO:0007669"/>
    <property type="project" value="InterPro"/>
</dbReference>
<evidence type="ECO:0000256" key="4">
    <source>
        <dbReference type="ARBA" id="ARBA00022692"/>
    </source>
</evidence>
<organism evidence="10 11">
    <name type="scientific">Heyndrickxia camelliae</name>
    <dbReference type="NCBI Taxonomy" id="1707093"/>
    <lineage>
        <taxon>Bacteria</taxon>
        <taxon>Bacillati</taxon>
        <taxon>Bacillota</taxon>
        <taxon>Bacilli</taxon>
        <taxon>Bacillales</taxon>
        <taxon>Bacillaceae</taxon>
        <taxon>Heyndrickxia</taxon>
    </lineage>
</organism>
<comment type="similarity">
    <text evidence="2">Belongs to the peptidase A24 family.</text>
</comment>
<evidence type="ECO:0000256" key="6">
    <source>
        <dbReference type="ARBA" id="ARBA00023136"/>
    </source>
</evidence>
<feature type="transmembrane region" description="Helical" evidence="7">
    <location>
        <begin position="124"/>
        <end position="141"/>
    </location>
</feature>
<dbReference type="OrthoDB" id="9789291at2"/>
<feature type="transmembrane region" description="Helical" evidence="7">
    <location>
        <begin position="147"/>
        <end position="165"/>
    </location>
</feature>
<keyword evidence="3" id="KW-1003">Cell membrane</keyword>
<dbReference type="EMBL" id="PIQO01000027">
    <property type="protein sequence ID" value="PKR82838.1"/>
    <property type="molecule type" value="Genomic_DNA"/>
</dbReference>
<evidence type="ECO:0000259" key="9">
    <source>
        <dbReference type="Pfam" id="PF06750"/>
    </source>
</evidence>
<dbReference type="InterPro" id="IPR010627">
    <property type="entry name" value="Prepilin_pept_A24_N"/>
</dbReference>
<feature type="transmembrane region" description="Helical" evidence="7">
    <location>
        <begin position="222"/>
        <end position="245"/>
    </location>
</feature>
<evidence type="ECO:0000313" key="11">
    <source>
        <dbReference type="Proteomes" id="UP000233440"/>
    </source>
</evidence>
<protein>
    <submittedName>
        <fullName evidence="10">Prepilin peptidase</fullName>
    </submittedName>
</protein>
<dbReference type="PANTHER" id="PTHR30487">
    <property type="entry name" value="TYPE 4 PREPILIN-LIKE PROTEINS LEADER PEPTIDE-PROCESSING ENZYME"/>
    <property type="match status" value="1"/>
</dbReference>
<dbReference type="Proteomes" id="UP000233440">
    <property type="component" value="Unassembled WGS sequence"/>
</dbReference>
<feature type="transmembrane region" description="Helical" evidence="7">
    <location>
        <begin position="71"/>
        <end position="89"/>
    </location>
</feature>
<evidence type="ECO:0000256" key="3">
    <source>
        <dbReference type="ARBA" id="ARBA00022475"/>
    </source>
</evidence>
<dbReference type="Pfam" id="PF01478">
    <property type="entry name" value="Peptidase_A24"/>
    <property type="match status" value="1"/>
</dbReference>
<dbReference type="Gene3D" id="1.20.120.1220">
    <property type="match status" value="1"/>
</dbReference>
<evidence type="ECO:0000256" key="5">
    <source>
        <dbReference type="ARBA" id="ARBA00022989"/>
    </source>
</evidence>
<feature type="domain" description="Prepilin type IV endopeptidase peptidase" evidence="8">
    <location>
        <begin position="101"/>
        <end position="205"/>
    </location>
</feature>
<proteinExistence type="inferred from homology"/>
<evidence type="ECO:0000256" key="7">
    <source>
        <dbReference type="SAM" id="Phobius"/>
    </source>
</evidence>
<gene>
    <name evidence="10" type="ORF">CWO92_22250</name>
</gene>
<keyword evidence="4 7" id="KW-0812">Transmembrane</keyword>
<comment type="caution">
    <text evidence="10">The sequence shown here is derived from an EMBL/GenBank/DDBJ whole genome shotgun (WGS) entry which is preliminary data.</text>
</comment>
<keyword evidence="5 7" id="KW-1133">Transmembrane helix</keyword>
<dbReference type="GO" id="GO:0006465">
    <property type="term" value="P:signal peptide processing"/>
    <property type="evidence" value="ECO:0007669"/>
    <property type="project" value="TreeGrafter"/>
</dbReference>
<feature type="domain" description="Prepilin peptidase A24 N-terminal" evidence="9">
    <location>
        <begin position="8"/>
        <end position="91"/>
    </location>
</feature>
<keyword evidence="11" id="KW-1185">Reference proteome</keyword>
<dbReference type="GO" id="GO:0005886">
    <property type="term" value="C:plasma membrane"/>
    <property type="evidence" value="ECO:0007669"/>
    <property type="project" value="UniProtKB-SubCell"/>
</dbReference>
<dbReference type="InterPro" id="IPR000045">
    <property type="entry name" value="Prepilin_IV_endopep_pep"/>
</dbReference>
<dbReference type="PANTHER" id="PTHR30487:SF0">
    <property type="entry name" value="PREPILIN LEADER PEPTIDASE_N-METHYLTRANSFERASE-RELATED"/>
    <property type="match status" value="1"/>
</dbReference>
<name>A0A2N3LDZ3_9BACI</name>
<evidence type="ECO:0000256" key="1">
    <source>
        <dbReference type="ARBA" id="ARBA00004651"/>
    </source>
</evidence>
<evidence type="ECO:0000256" key="2">
    <source>
        <dbReference type="ARBA" id="ARBA00005801"/>
    </source>
</evidence>
<keyword evidence="6 7" id="KW-0472">Membrane</keyword>
<evidence type="ECO:0000259" key="8">
    <source>
        <dbReference type="Pfam" id="PF01478"/>
    </source>
</evidence>
<dbReference type="AlphaFoldDB" id="A0A2N3LDZ3"/>
<sequence length="249" mass="27972">MIITFLTVFGLILGSFFNVVGIRVPKKESIMFPGSHCPACKHRLKWFELIPIFSYLFLKGRCHSCGIRISFLYPFVEMVTSFLFLLSYFKFGLSVQLLFALLLVSLMVIIFVTDIVYMLIPDRILIIFSILFTILRILYPMQPWWNPYVGAIIAFLLLLIIAVISKGAMGGGDIKLFFVVGLALGVKGVFTTFILSTFLGAIFGIILMIIGFSKRKAIPFGPFIGVGAIISLLYSDSIISLYLNFFKIV</sequence>
<feature type="transmembrane region" description="Helical" evidence="7">
    <location>
        <begin position="95"/>
        <end position="117"/>
    </location>
</feature>
<feature type="transmembrane region" description="Helical" evidence="7">
    <location>
        <begin position="177"/>
        <end position="210"/>
    </location>
</feature>
<comment type="subcellular location">
    <subcellularLocation>
        <location evidence="1">Cell membrane</location>
        <topology evidence="1">Multi-pass membrane protein</topology>
    </subcellularLocation>
</comment>
<accession>A0A2N3LDZ3</accession>
<reference evidence="10 11" key="1">
    <citation type="submission" date="2017-11" db="EMBL/GenBank/DDBJ databases">
        <title>Bacillus camelliae sp. nov., isolated from pu'er tea.</title>
        <authorList>
            <person name="Niu L."/>
        </authorList>
    </citation>
    <scope>NUCLEOTIDE SEQUENCE [LARGE SCALE GENOMIC DNA]</scope>
    <source>
        <strain evidence="10 11">7578-1</strain>
    </source>
</reference>